<reference evidence="3 4" key="1">
    <citation type="submission" date="2019-09" db="EMBL/GenBank/DDBJ databases">
        <title>Genomes of family Cryomorphaceae.</title>
        <authorList>
            <person name="Bowman J.P."/>
        </authorList>
    </citation>
    <scope>NUCLEOTIDE SEQUENCE [LARGE SCALE GENOMIC DNA]</scope>
    <source>
        <strain evidence="3 4">LMG 25704</strain>
    </source>
</reference>
<dbReference type="NCBIfam" id="TIGR04456">
    <property type="entry name" value="LruC_dom"/>
    <property type="match status" value="1"/>
</dbReference>
<proteinExistence type="predicted"/>
<name>A0A6N6RMM9_9FLAO</name>
<evidence type="ECO:0000313" key="3">
    <source>
        <dbReference type="EMBL" id="KAB2814834.1"/>
    </source>
</evidence>
<comment type="caution">
    <text evidence="3">The sequence shown here is derived from an EMBL/GenBank/DDBJ whole genome shotgun (WGS) entry which is preliminary data.</text>
</comment>
<dbReference type="Pfam" id="PF13448">
    <property type="entry name" value="DUF4114"/>
    <property type="match status" value="1"/>
</dbReference>
<evidence type="ECO:0000259" key="1">
    <source>
        <dbReference type="Pfam" id="PF13448"/>
    </source>
</evidence>
<evidence type="ECO:0000313" key="4">
    <source>
        <dbReference type="Proteomes" id="UP000468650"/>
    </source>
</evidence>
<sequence>MKKVLIASFALLALASCKRDDVIDEPRGTAETMDELRVPSDFSFSTFENHTLQVNIEDLDDNPMSGVRVDVFEGDSIHDDYFIASGITNASGVFVWDGRAAQHYEDITIRARVLGIPSIVTTAKQSAMVVEMGGSEYASAGKRAGKTNKVSGGRIHLSENMYFMDTYDNQGVPNNLEAVSDVIDAGMLADVNASLPESAPVPVYNAHYLASGNETDVVITETADVWMTFVHEGAGYRNTMAFYVYPTNNPPQSPSQIDTLFLVFPNLSFAGSGGGLLSGDKILLGQFPAGTSIGFAVIPNGWNPSTQTVKTNVTPYYSNPDFNPEASASLRQHNVQLYDQTRNLMLTGFEDINRSWSSCDNDFNDAIYYISSNPVTAIDASNVPPTTSVAADADADGVPDVDDDYPNDAGKAFDMHYIGTLGFEDLWPHKGDYDFNDLVMGYDITQTTNAQNQVVAIHGDMAVKAIGAGNTLGFGLMLGDVVESQVQSVTGGQQGSVPTNANGTEAGQTDAVLVLIDDVYDFIDRPQGLFFNTDPSRPAEDAVLFSFDVTFATPVDQSVLGAAPYNPFIVPGGISTGTRREIHLPDFAASDLHDTGDYGFAHDDSNPSSGRYFRTDTHLPWAINVDGQFDHPIEYAPIIEAYNNFASWAESGGLLNEGWFLDNPGNRDNSKIW</sequence>
<gene>
    <name evidence="3" type="ORF">F8C67_03540</name>
</gene>
<dbReference type="InterPro" id="IPR032295">
    <property type="entry name" value="DUF4842"/>
</dbReference>
<feature type="domain" description="DUF4114" evidence="1">
    <location>
        <begin position="287"/>
        <end position="373"/>
    </location>
</feature>
<dbReference type="AlphaFoldDB" id="A0A6N6RMM9"/>
<evidence type="ECO:0000259" key="2">
    <source>
        <dbReference type="Pfam" id="PF16130"/>
    </source>
</evidence>
<dbReference type="PROSITE" id="PS51257">
    <property type="entry name" value="PROKAR_LIPOPROTEIN"/>
    <property type="match status" value="1"/>
</dbReference>
<organism evidence="3 4">
    <name type="scientific">Phaeocystidibacter luteus</name>
    <dbReference type="NCBI Taxonomy" id="911197"/>
    <lineage>
        <taxon>Bacteria</taxon>
        <taxon>Pseudomonadati</taxon>
        <taxon>Bacteroidota</taxon>
        <taxon>Flavobacteriia</taxon>
        <taxon>Flavobacteriales</taxon>
        <taxon>Phaeocystidibacteraceae</taxon>
        <taxon>Phaeocystidibacter</taxon>
    </lineage>
</organism>
<accession>A0A6N6RMM9</accession>
<dbReference type="InterPro" id="IPR025193">
    <property type="entry name" value="DUF4114"/>
</dbReference>
<protein>
    <submittedName>
        <fullName evidence="3">LruC domain-containing protein</fullName>
    </submittedName>
</protein>
<feature type="domain" description="DUF4842" evidence="2">
    <location>
        <begin position="452"/>
        <end position="660"/>
    </location>
</feature>
<keyword evidence="4" id="KW-1185">Reference proteome</keyword>
<dbReference type="RefSeq" id="WP_151666412.1">
    <property type="nucleotide sequence ID" value="NZ_WBVO01000001.1"/>
</dbReference>
<dbReference type="Proteomes" id="UP000468650">
    <property type="component" value="Unassembled WGS sequence"/>
</dbReference>
<dbReference type="EMBL" id="WBVO01000001">
    <property type="protein sequence ID" value="KAB2814834.1"/>
    <property type="molecule type" value="Genomic_DNA"/>
</dbReference>
<dbReference type="InterPro" id="IPR031025">
    <property type="entry name" value="LruC_dom"/>
</dbReference>
<dbReference type="Pfam" id="PF16130">
    <property type="entry name" value="DUF4842"/>
    <property type="match status" value="1"/>
</dbReference>
<dbReference type="OrthoDB" id="1204817at2"/>